<dbReference type="Gene3D" id="1.10.760.10">
    <property type="entry name" value="Cytochrome c-like domain"/>
    <property type="match status" value="1"/>
</dbReference>
<dbReference type="GO" id="GO:0009055">
    <property type="term" value="F:electron transfer activity"/>
    <property type="evidence" value="ECO:0007669"/>
    <property type="project" value="InterPro"/>
</dbReference>
<evidence type="ECO:0000256" key="3">
    <source>
        <dbReference type="ARBA" id="ARBA00023004"/>
    </source>
</evidence>
<gene>
    <name evidence="5" type="ORF">S12H4_57999</name>
</gene>
<feature type="non-terminal residue" evidence="5">
    <location>
        <position position="191"/>
    </location>
</feature>
<evidence type="ECO:0000259" key="4">
    <source>
        <dbReference type="PROSITE" id="PS51007"/>
    </source>
</evidence>
<dbReference type="AlphaFoldDB" id="X1W387"/>
<proteinExistence type="predicted"/>
<name>X1W387_9ZZZZ</name>
<dbReference type="GO" id="GO:0046872">
    <property type="term" value="F:metal ion binding"/>
    <property type="evidence" value="ECO:0007669"/>
    <property type="project" value="UniProtKB-KW"/>
</dbReference>
<organism evidence="5">
    <name type="scientific">marine sediment metagenome</name>
    <dbReference type="NCBI Taxonomy" id="412755"/>
    <lineage>
        <taxon>unclassified sequences</taxon>
        <taxon>metagenomes</taxon>
        <taxon>ecological metagenomes</taxon>
    </lineage>
</organism>
<feature type="non-terminal residue" evidence="5">
    <location>
        <position position="1"/>
    </location>
</feature>
<dbReference type="SUPFAM" id="SSF46626">
    <property type="entry name" value="Cytochrome c"/>
    <property type="match status" value="1"/>
</dbReference>
<keyword evidence="1" id="KW-0349">Heme</keyword>
<dbReference type="EMBL" id="BARW01037601">
    <property type="protein sequence ID" value="GAJ25025.1"/>
    <property type="molecule type" value="Genomic_DNA"/>
</dbReference>
<dbReference type="InterPro" id="IPR051459">
    <property type="entry name" value="Cytochrome_c-type_DH"/>
</dbReference>
<protein>
    <recommendedName>
        <fullName evidence="4">Cytochrome c domain-containing protein</fullName>
    </recommendedName>
</protein>
<feature type="domain" description="Cytochrome c" evidence="4">
    <location>
        <begin position="65"/>
        <end position="174"/>
    </location>
</feature>
<dbReference type="PANTHER" id="PTHR35008:SF8">
    <property type="entry name" value="ALCOHOL DEHYDROGENASE CYTOCHROME C SUBUNIT"/>
    <property type="match status" value="1"/>
</dbReference>
<dbReference type="PROSITE" id="PS51007">
    <property type="entry name" value="CYTC"/>
    <property type="match status" value="1"/>
</dbReference>
<accession>X1W387</accession>
<evidence type="ECO:0000313" key="5">
    <source>
        <dbReference type="EMBL" id="GAJ25025.1"/>
    </source>
</evidence>
<reference evidence="5" key="1">
    <citation type="journal article" date="2014" name="Front. Microbiol.">
        <title>High frequency of phylogenetically diverse reductive dehalogenase-homologous genes in deep subseafloor sedimentary metagenomes.</title>
        <authorList>
            <person name="Kawai M."/>
            <person name="Futagami T."/>
            <person name="Toyoda A."/>
            <person name="Takaki Y."/>
            <person name="Nishi S."/>
            <person name="Hori S."/>
            <person name="Arai W."/>
            <person name="Tsubouchi T."/>
            <person name="Morono Y."/>
            <person name="Uchiyama I."/>
            <person name="Ito T."/>
            <person name="Fujiyama A."/>
            <person name="Inagaki F."/>
            <person name="Takami H."/>
        </authorList>
    </citation>
    <scope>NUCLEOTIDE SEQUENCE</scope>
    <source>
        <strain evidence="5">Expedition CK06-06</strain>
    </source>
</reference>
<dbReference type="PANTHER" id="PTHR35008">
    <property type="entry name" value="BLL4482 PROTEIN-RELATED"/>
    <property type="match status" value="1"/>
</dbReference>
<evidence type="ECO:0000256" key="2">
    <source>
        <dbReference type="ARBA" id="ARBA00022723"/>
    </source>
</evidence>
<comment type="caution">
    <text evidence="5">The sequence shown here is derived from an EMBL/GenBank/DDBJ whole genome shotgun (WGS) entry which is preliminary data.</text>
</comment>
<dbReference type="GO" id="GO:0020037">
    <property type="term" value="F:heme binding"/>
    <property type="evidence" value="ECO:0007669"/>
    <property type="project" value="InterPro"/>
</dbReference>
<dbReference type="InterPro" id="IPR036909">
    <property type="entry name" value="Cyt_c-like_dom_sf"/>
</dbReference>
<keyword evidence="2" id="KW-0479">Metal-binding</keyword>
<keyword evidence="3" id="KW-0408">Iron</keyword>
<evidence type="ECO:0000256" key="1">
    <source>
        <dbReference type="ARBA" id="ARBA00022617"/>
    </source>
</evidence>
<dbReference type="InterPro" id="IPR009056">
    <property type="entry name" value="Cyt_c-like_dom"/>
</dbReference>
<sequence>YTSYTLLKIEDVKAIRAYLFSLPAVNQPNRDNSMMFPFNQRWGLIAWKKANFTPGRMKVDNNKDQAWNRGAYLVEALGHCGECHTPRNITMGLKQGERYSGASLEGWTVFNITSDKVAGIGNWSKQEIVQYLRSGRVAFKAQAAGPMAEVIENSTRHLSDGDLDAMAHYIATLEAKNPNDETHSRSELGTI</sequence>